<dbReference type="EMBL" id="VUNS01000032">
    <property type="protein sequence ID" value="MST99251.1"/>
    <property type="molecule type" value="Genomic_DNA"/>
</dbReference>
<proteinExistence type="predicted"/>
<keyword evidence="1" id="KW-0732">Signal</keyword>
<feature type="signal peptide" evidence="1">
    <location>
        <begin position="1"/>
        <end position="21"/>
    </location>
</feature>
<sequence length="207" mass="22953">MLLMCAFAAVAMTGCSRTYFAKPFYTGKNKIDVPAQLVGQWYAEPQGGLDEAVNLQIDKDGTVLVRETRKVDGREQVQTAKLAVQFFRVGDGVYVDAILKEMPDSRLEKSIAALMLFPVHALAKVEFHGDTLQLRYPSPDLGKALKDRKLPPVMTFTTFDEEIEDEDGVAVFTATGEAWEDVLQNMPATVFGDSDKEVVAFKRVVVK</sequence>
<evidence type="ECO:0000313" key="2">
    <source>
        <dbReference type="EMBL" id="MST99251.1"/>
    </source>
</evidence>
<accession>A0A844G9P6</accession>
<evidence type="ECO:0008006" key="4">
    <source>
        <dbReference type="Google" id="ProtNLM"/>
    </source>
</evidence>
<protein>
    <recommendedName>
        <fullName evidence="4">Lipocalin-like protein</fullName>
    </recommendedName>
</protein>
<dbReference type="RefSeq" id="WP_154420443.1">
    <property type="nucleotide sequence ID" value="NZ_VUNS01000032.1"/>
</dbReference>
<dbReference type="Proteomes" id="UP000435649">
    <property type="component" value="Unassembled WGS sequence"/>
</dbReference>
<keyword evidence="3" id="KW-1185">Reference proteome</keyword>
<feature type="chain" id="PRO_5032753536" description="Lipocalin-like protein" evidence="1">
    <location>
        <begin position="22"/>
        <end position="207"/>
    </location>
</feature>
<reference evidence="2 3" key="1">
    <citation type="submission" date="2019-08" db="EMBL/GenBank/DDBJ databases">
        <title>In-depth cultivation of the pig gut microbiome towards novel bacterial diversity and tailored functional studies.</title>
        <authorList>
            <person name="Wylensek D."/>
            <person name="Hitch T.C.A."/>
            <person name="Clavel T."/>
        </authorList>
    </citation>
    <scope>NUCLEOTIDE SEQUENCE [LARGE SCALE GENOMIC DNA]</scope>
    <source>
        <strain evidence="2 3">BBE-744-WT-12</strain>
    </source>
</reference>
<evidence type="ECO:0000256" key="1">
    <source>
        <dbReference type="SAM" id="SignalP"/>
    </source>
</evidence>
<organism evidence="2 3">
    <name type="scientific">Victivallis lenta</name>
    <dbReference type="NCBI Taxonomy" id="2606640"/>
    <lineage>
        <taxon>Bacteria</taxon>
        <taxon>Pseudomonadati</taxon>
        <taxon>Lentisphaerota</taxon>
        <taxon>Lentisphaeria</taxon>
        <taxon>Victivallales</taxon>
        <taxon>Victivallaceae</taxon>
        <taxon>Victivallis</taxon>
    </lineage>
</organism>
<dbReference type="AlphaFoldDB" id="A0A844G9P6"/>
<name>A0A844G9P6_9BACT</name>
<gene>
    <name evidence="2" type="ORF">FYJ85_19680</name>
</gene>
<evidence type="ECO:0000313" key="3">
    <source>
        <dbReference type="Proteomes" id="UP000435649"/>
    </source>
</evidence>
<comment type="caution">
    <text evidence="2">The sequence shown here is derived from an EMBL/GenBank/DDBJ whole genome shotgun (WGS) entry which is preliminary data.</text>
</comment>